<gene>
    <name evidence="3" type="ORF">ULMS_25810</name>
</gene>
<evidence type="ECO:0000313" key="3">
    <source>
        <dbReference type="EMBL" id="GEQ87073.1"/>
    </source>
</evidence>
<dbReference type="GO" id="GO:0030246">
    <property type="term" value="F:carbohydrate binding"/>
    <property type="evidence" value="ECO:0007669"/>
    <property type="project" value="InterPro"/>
</dbReference>
<dbReference type="SUPFAM" id="SSF49452">
    <property type="entry name" value="Starch-binding domain-like"/>
    <property type="match status" value="1"/>
</dbReference>
<comment type="caution">
    <text evidence="3">The sequence shown here is derived from an EMBL/GenBank/DDBJ whole genome shotgun (WGS) entry which is preliminary data.</text>
</comment>
<keyword evidence="1" id="KW-0732">Signal</keyword>
<feature type="chain" id="PRO_5023812061" evidence="1">
    <location>
        <begin position="21"/>
        <end position="417"/>
    </location>
</feature>
<dbReference type="RefSeq" id="WP_151894987.1">
    <property type="nucleotide sequence ID" value="NZ_BKCF01000005.1"/>
</dbReference>
<keyword evidence="4" id="KW-1185">Reference proteome</keyword>
<sequence length="417" mass="48840">MRTTIFFIFLVLISFQNAFAQLDEIVEPYHIRTIQFKGTSAQSQLPIIELGQKLQLSFDDINGDEADYYYKITHYNFDWTPSDLSKGEYLDGFDDVRIETYENSFNTLQLFSNYSFTIPNRETRALQKSGNYLLTILDDDGNIVFTRKFMVIERVLSVGVEIKRARDIRKIDEQQVVQFTVNSQNLLLINPKQNVKTMVMQNSNQKTAIIDLKPQYTIGSELIYRYDQEAAFEGGNEFLFFDNKDIRSATNGVRRVQLNELYENFLYTDIDRSTRPYTFAPDINGNFQVRNLYAENQNTEAEYVVMHFNLQYFDDLDGKELHIYGNFNNWTIDETTYMRYNKESDSYQNARLFKQGFYNYKYVVVDRDGSITEGPISGNFWQTENDYTVLVYYRAPGARFDRLMGEGFASSTTINNN</sequence>
<feature type="domain" description="Type 9 secretion system plug protein N-terminal" evidence="2">
    <location>
        <begin position="31"/>
        <end position="153"/>
    </location>
</feature>
<evidence type="ECO:0000259" key="2">
    <source>
        <dbReference type="Pfam" id="PF17116"/>
    </source>
</evidence>
<dbReference type="AlphaFoldDB" id="A0A5J4FYF1"/>
<feature type="signal peptide" evidence="1">
    <location>
        <begin position="1"/>
        <end position="20"/>
    </location>
</feature>
<reference evidence="3 4" key="1">
    <citation type="submission" date="2019-08" db="EMBL/GenBank/DDBJ databases">
        <title>Ulvibacter marinistellae sp. nov., isolated from a starfish, Patiria pectinifera.</title>
        <authorList>
            <person name="Kawano K."/>
            <person name="Ushijima N."/>
            <person name="Kihara M."/>
            <person name="Itoh H."/>
        </authorList>
    </citation>
    <scope>NUCLEOTIDE SEQUENCE [LARGE SCALE GENOMIC DNA]</scope>
    <source>
        <strain evidence="3 4">KK4</strain>
    </source>
</reference>
<dbReference type="OrthoDB" id="1522602at2"/>
<dbReference type="InterPro" id="IPR013783">
    <property type="entry name" value="Ig-like_fold"/>
</dbReference>
<protein>
    <submittedName>
        <fullName evidence="3">DUF5103 domain-containing protein</fullName>
    </submittedName>
</protein>
<dbReference type="EMBL" id="BKCF01000005">
    <property type="protein sequence ID" value="GEQ87073.1"/>
    <property type="molecule type" value="Genomic_DNA"/>
</dbReference>
<proteinExistence type="predicted"/>
<evidence type="ECO:0000313" key="4">
    <source>
        <dbReference type="Proteomes" id="UP000326994"/>
    </source>
</evidence>
<evidence type="ECO:0000256" key="1">
    <source>
        <dbReference type="SAM" id="SignalP"/>
    </source>
</evidence>
<dbReference type="InterPro" id="IPR013784">
    <property type="entry name" value="Carb-bd-like_fold"/>
</dbReference>
<dbReference type="Gene3D" id="2.60.40.10">
    <property type="entry name" value="Immunoglobulins"/>
    <property type="match status" value="1"/>
</dbReference>
<name>A0A5J4FYF1_9FLAO</name>
<accession>A0A5J4FYF1</accession>
<dbReference type="InterPro" id="IPR031345">
    <property type="entry name" value="T9SS_Plug_N"/>
</dbReference>
<dbReference type="Proteomes" id="UP000326994">
    <property type="component" value="Unassembled WGS sequence"/>
</dbReference>
<organism evidence="3 4">
    <name type="scientific">Patiriisocius marinistellae</name>
    <dbReference type="NCBI Taxonomy" id="2494560"/>
    <lineage>
        <taxon>Bacteria</taxon>
        <taxon>Pseudomonadati</taxon>
        <taxon>Bacteroidota</taxon>
        <taxon>Flavobacteriia</taxon>
        <taxon>Flavobacteriales</taxon>
        <taxon>Flavobacteriaceae</taxon>
        <taxon>Patiriisocius</taxon>
    </lineage>
</organism>
<dbReference type="Pfam" id="PF17116">
    <property type="entry name" value="T9SS_plug_1st"/>
    <property type="match status" value="1"/>
</dbReference>